<dbReference type="Pfam" id="PF01850">
    <property type="entry name" value="PIN"/>
    <property type="match status" value="1"/>
</dbReference>
<sequence length="138" mass="15407">MKTLVVDSSVIVKWLNQTKEQNLEQADKILNQARDGLVDLIAPELAKYEVGNVLTTKDVGVEEAKISLSTLYAFPITFINESLDLAIQTYFLADSIGITYYDASFLSLTKQYDAILVTENIKHQGKDSSIKVIALKDY</sequence>
<keyword evidence="1" id="KW-0460">Magnesium</keyword>
<comment type="caution">
    <text evidence="3">The sequence shown here is derived from an EMBL/GenBank/DDBJ whole genome shotgun (WGS) entry which is preliminary data.</text>
</comment>
<proteinExistence type="predicted"/>
<organism evidence="3 4">
    <name type="scientific">Candidatus Daviesbacteria bacterium RIFCSPHIGHO2_02_FULL_43_12</name>
    <dbReference type="NCBI Taxonomy" id="1797776"/>
    <lineage>
        <taxon>Bacteria</taxon>
        <taxon>Candidatus Daviesiibacteriota</taxon>
    </lineage>
</organism>
<dbReference type="SUPFAM" id="SSF88723">
    <property type="entry name" value="PIN domain-like"/>
    <property type="match status" value="1"/>
</dbReference>
<dbReference type="InterPro" id="IPR002716">
    <property type="entry name" value="PIN_dom"/>
</dbReference>
<dbReference type="Gene3D" id="3.40.50.1010">
    <property type="entry name" value="5'-nuclease"/>
    <property type="match status" value="1"/>
</dbReference>
<gene>
    <name evidence="3" type="ORF">A3D25_00900</name>
</gene>
<evidence type="ECO:0000256" key="1">
    <source>
        <dbReference type="ARBA" id="ARBA00022842"/>
    </source>
</evidence>
<dbReference type="Proteomes" id="UP000177328">
    <property type="component" value="Unassembled WGS sequence"/>
</dbReference>
<name>A0A1F5KJN7_9BACT</name>
<dbReference type="PANTHER" id="PTHR35901:SF1">
    <property type="entry name" value="EXONUCLEASE VAPC9"/>
    <property type="match status" value="1"/>
</dbReference>
<dbReference type="InterPro" id="IPR044153">
    <property type="entry name" value="PIN_Pae0151-like"/>
</dbReference>
<evidence type="ECO:0000313" key="3">
    <source>
        <dbReference type="EMBL" id="OGE41084.1"/>
    </source>
</evidence>
<dbReference type="InterPro" id="IPR029060">
    <property type="entry name" value="PIN-like_dom_sf"/>
</dbReference>
<evidence type="ECO:0000313" key="4">
    <source>
        <dbReference type="Proteomes" id="UP000177328"/>
    </source>
</evidence>
<dbReference type="PANTHER" id="PTHR35901">
    <property type="entry name" value="RIBONUCLEASE VAPC3"/>
    <property type="match status" value="1"/>
</dbReference>
<reference evidence="3 4" key="1">
    <citation type="journal article" date="2016" name="Nat. Commun.">
        <title>Thousands of microbial genomes shed light on interconnected biogeochemical processes in an aquifer system.</title>
        <authorList>
            <person name="Anantharaman K."/>
            <person name="Brown C.T."/>
            <person name="Hug L.A."/>
            <person name="Sharon I."/>
            <person name="Castelle C.J."/>
            <person name="Probst A.J."/>
            <person name="Thomas B.C."/>
            <person name="Singh A."/>
            <person name="Wilkins M.J."/>
            <person name="Karaoz U."/>
            <person name="Brodie E.L."/>
            <person name="Williams K.H."/>
            <person name="Hubbard S.S."/>
            <person name="Banfield J.F."/>
        </authorList>
    </citation>
    <scope>NUCLEOTIDE SEQUENCE [LARGE SCALE GENOMIC DNA]</scope>
</reference>
<dbReference type="CDD" id="cd09873">
    <property type="entry name" value="PIN_Pae0151-like"/>
    <property type="match status" value="1"/>
</dbReference>
<protein>
    <recommendedName>
        <fullName evidence="2">PIN domain-containing protein</fullName>
    </recommendedName>
</protein>
<dbReference type="AlphaFoldDB" id="A0A1F5KJN7"/>
<feature type="domain" description="PIN" evidence="2">
    <location>
        <begin position="5"/>
        <end position="120"/>
    </location>
</feature>
<dbReference type="InterPro" id="IPR051619">
    <property type="entry name" value="TypeII_TA_RNase_PINc/VapC"/>
</dbReference>
<dbReference type="EMBL" id="MFDD01000002">
    <property type="protein sequence ID" value="OGE41084.1"/>
    <property type="molecule type" value="Genomic_DNA"/>
</dbReference>
<evidence type="ECO:0000259" key="2">
    <source>
        <dbReference type="Pfam" id="PF01850"/>
    </source>
</evidence>
<accession>A0A1F5KJN7</accession>